<organism evidence="3 4">
    <name type="scientific">Mesonia mobilis</name>
    <dbReference type="NCBI Taxonomy" id="369791"/>
    <lineage>
        <taxon>Bacteria</taxon>
        <taxon>Pseudomonadati</taxon>
        <taxon>Bacteroidota</taxon>
        <taxon>Flavobacteriia</taxon>
        <taxon>Flavobacteriales</taxon>
        <taxon>Flavobacteriaceae</taxon>
        <taxon>Mesonia</taxon>
    </lineage>
</organism>
<dbReference type="InterPro" id="IPR032812">
    <property type="entry name" value="SbsA_Ig"/>
</dbReference>
<keyword evidence="4" id="KW-1185">Reference proteome</keyword>
<proteinExistence type="predicted"/>
<dbReference type="Pfam" id="PF13205">
    <property type="entry name" value="Big_5"/>
    <property type="match status" value="1"/>
</dbReference>
<gene>
    <name evidence="3" type="ORF">GCM10008088_01590</name>
</gene>
<keyword evidence="1" id="KW-0732">Signal</keyword>
<accession>A0ABQ3BJ65</accession>
<reference evidence="4" key="1">
    <citation type="journal article" date="2019" name="Int. J. Syst. Evol. Microbiol.">
        <title>The Global Catalogue of Microorganisms (GCM) 10K type strain sequencing project: providing services to taxonomists for standard genome sequencing and annotation.</title>
        <authorList>
            <consortium name="The Broad Institute Genomics Platform"/>
            <consortium name="The Broad Institute Genome Sequencing Center for Infectious Disease"/>
            <person name="Wu L."/>
            <person name="Ma J."/>
        </authorList>
    </citation>
    <scope>NUCLEOTIDE SEQUENCE [LARGE SCALE GENOMIC DNA]</scope>
    <source>
        <strain evidence="4">KCTC 12708</strain>
    </source>
</reference>
<sequence>MPQGGDIDTIPPTFVNAYPENFSTNFKAEEIRINFNEYIKLDNPQRQIIVSPPMDPKPEIYPMGSASKDVRIKIIDTLLENTTYTINFGNSIVDNTEGNPLPFFKYIFSTGSYVDSLSVQGSIKDAFNRKTDEFISVMLYEVDSTYNDSVVFNKMPTYISYTQDTLNTFSVENMKEGTYRIVAMLDKNQNYKFDPRSDKIGFVDSLIEVPSDENYKINIFKEILDFEIQRPKQLAKHHLIFGYKGIPDSTKISLLSEHPSEFDYRIIKDSKKDTLHYWYKPFMEVDSLVFKVDNQKYTDTVYTKIKDMLTDSLEVNAVTKGTINVNEKFKLTANLPLEKLDTAFVKIMNKDSIFIPFKHDYQSFENTYRFDFEKEEKQAYQIQLFPGALTDFYEHTNDTLSYNLRTPNFADLGVLNMKIENIKSYPVIVQLTNNKDEVYKEIIHQEEDGNLFTFNYINPGSYFMRIIYDENENGKWDTGSYLNQKQAEEIIYFPKEIEVRANWDVVETFRLK</sequence>
<dbReference type="Proteomes" id="UP000615593">
    <property type="component" value="Unassembled WGS sequence"/>
</dbReference>
<feature type="domain" description="SbsA Ig-like" evidence="2">
    <location>
        <begin position="8"/>
        <end position="110"/>
    </location>
</feature>
<protein>
    <recommendedName>
        <fullName evidence="2">SbsA Ig-like domain-containing protein</fullName>
    </recommendedName>
</protein>
<evidence type="ECO:0000313" key="4">
    <source>
        <dbReference type="Proteomes" id="UP000615593"/>
    </source>
</evidence>
<name>A0ABQ3BJ65_9FLAO</name>
<comment type="caution">
    <text evidence="3">The sequence shown here is derived from an EMBL/GenBank/DDBJ whole genome shotgun (WGS) entry which is preliminary data.</text>
</comment>
<dbReference type="EMBL" id="BMWY01000001">
    <property type="protein sequence ID" value="GGZ44278.1"/>
    <property type="molecule type" value="Genomic_DNA"/>
</dbReference>
<evidence type="ECO:0000313" key="3">
    <source>
        <dbReference type="EMBL" id="GGZ44278.1"/>
    </source>
</evidence>
<evidence type="ECO:0000259" key="2">
    <source>
        <dbReference type="Pfam" id="PF13205"/>
    </source>
</evidence>
<evidence type="ECO:0000256" key="1">
    <source>
        <dbReference type="ARBA" id="ARBA00022729"/>
    </source>
</evidence>